<accession>A0AAD7B387</accession>
<proteinExistence type="predicted"/>
<dbReference type="AlphaFoldDB" id="A0AAD7B387"/>
<comment type="caution">
    <text evidence="1">The sequence shown here is derived from an EMBL/GenBank/DDBJ whole genome shotgun (WGS) entry which is preliminary data.</text>
</comment>
<keyword evidence="2" id="KW-1185">Reference proteome</keyword>
<dbReference type="EMBL" id="JARKIF010000045">
    <property type="protein sequence ID" value="KAJ7608421.1"/>
    <property type="molecule type" value="Genomic_DNA"/>
</dbReference>
<organism evidence="1 2">
    <name type="scientific">Roridomyces roridus</name>
    <dbReference type="NCBI Taxonomy" id="1738132"/>
    <lineage>
        <taxon>Eukaryota</taxon>
        <taxon>Fungi</taxon>
        <taxon>Dikarya</taxon>
        <taxon>Basidiomycota</taxon>
        <taxon>Agaricomycotina</taxon>
        <taxon>Agaricomycetes</taxon>
        <taxon>Agaricomycetidae</taxon>
        <taxon>Agaricales</taxon>
        <taxon>Marasmiineae</taxon>
        <taxon>Mycenaceae</taxon>
        <taxon>Roridomyces</taxon>
    </lineage>
</organism>
<protein>
    <submittedName>
        <fullName evidence="1">Uncharacterized protein</fullName>
    </submittedName>
</protein>
<reference evidence="1" key="1">
    <citation type="submission" date="2023-03" db="EMBL/GenBank/DDBJ databases">
        <title>Massive genome expansion in bonnet fungi (Mycena s.s.) driven by repeated elements and novel gene families across ecological guilds.</title>
        <authorList>
            <consortium name="Lawrence Berkeley National Laboratory"/>
            <person name="Harder C.B."/>
            <person name="Miyauchi S."/>
            <person name="Viragh M."/>
            <person name="Kuo A."/>
            <person name="Thoen E."/>
            <person name="Andreopoulos B."/>
            <person name="Lu D."/>
            <person name="Skrede I."/>
            <person name="Drula E."/>
            <person name="Henrissat B."/>
            <person name="Morin E."/>
            <person name="Kohler A."/>
            <person name="Barry K."/>
            <person name="LaButti K."/>
            <person name="Morin E."/>
            <person name="Salamov A."/>
            <person name="Lipzen A."/>
            <person name="Mereny Z."/>
            <person name="Hegedus B."/>
            <person name="Baldrian P."/>
            <person name="Stursova M."/>
            <person name="Weitz H."/>
            <person name="Taylor A."/>
            <person name="Grigoriev I.V."/>
            <person name="Nagy L.G."/>
            <person name="Martin F."/>
            <person name="Kauserud H."/>
        </authorList>
    </citation>
    <scope>NUCLEOTIDE SEQUENCE</scope>
    <source>
        <strain evidence="1">9284</strain>
    </source>
</reference>
<evidence type="ECO:0000313" key="2">
    <source>
        <dbReference type="Proteomes" id="UP001221142"/>
    </source>
</evidence>
<sequence>MRLGLLVPTAWAWDVSEHRYLLRLSPLLVWATVIPLNFQMSSSSEVGLEARAIALSEAPAGEGVIVWGQGRSEEKSHQSLLVRPHLPGKPPVCEGGLGCTLYLL</sequence>
<dbReference type="Proteomes" id="UP001221142">
    <property type="component" value="Unassembled WGS sequence"/>
</dbReference>
<name>A0AAD7B387_9AGAR</name>
<evidence type="ECO:0000313" key="1">
    <source>
        <dbReference type="EMBL" id="KAJ7608421.1"/>
    </source>
</evidence>
<gene>
    <name evidence="1" type="ORF">FB45DRAFT_387341</name>
</gene>